<dbReference type="EMBL" id="VTFX01000001">
    <property type="protein sequence ID" value="KAD4060505.1"/>
    <property type="molecule type" value="Genomic_DNA"/>
</dbReference>
<sequence length="236" mass="25454">MLSSLRSTAGPAADRIAGVLSLEAPVGPDADQARDWAREELRKQVYQEAQPGLLDRLWERVSAWLNNLFEGADGLGAGPGSLVLMLAAVVLVAAAVLIIRPRLNAKVRKGSGVFADDVVERASDHRARAEQAAAEHRWDEALTERFRAMVRSAEERVIFEAKAARTAAEAGARLAGAFPAFRPELMELRLRFDEVLYGKAGADDADYRRAQALDTALEAASPSTSATNDPVPAVPR</sequence>
<organism evidence="3 4">
    <name type="scientific">Arthrobacter yangruifuii</name>
    <dbReference type="NCBI Taxonomy" id="2606616"/>
    <lineage>
        <taxon>Bacteria</taxon>
        <taxon>Bacillati</taxon>
        <taxon>Actinomycetota</taxon>
        <taxon>Actinomycetes</taxon>
        <taxon>Micrococcales</taxon>
        <taxon>Micrococcaceae</taxon>
        <taxon>Arthrobacter</taxon>
    </lineage>
</organism>
<evidence type="ECO:0000256" key="1">
    <source>
        <dbReference type="SAM" id="Phobius"/>
    </source>
</evidence>
<dbReference type="InterPro" id="IPR025403">
    <property type="entry name" value="TgpA-like_C"/>
</dbReference>
<dbReference type="AlphaFoldDB" id="A0A5N6MTG3"/>
<keyword evidence="1" id="KW-0472">Membrane</keyword>
<protein>
    <submittedName>
        <fullName evidence="3">DUF4129 domain-containing protein</fullName>
    </submittedName>
</protein>
<evidence type="ECO:0000313" key="4">
    <source>
        <dbReference type="Proteomes" id="UP000326852"/>
    </source>
</evidence>
<keyword evidence="4" id="KW-1185">Reference proteome</keyword>
<reference evidence="3 4" key="1">
    <citation type="submission" date="2019-08" db="EMBL/GenBank/DDBJ databases">
        <title>Arthrobacter sp. nov., isolated from plateau pika and Tibetan wild ass.</title>
        <authorList>
            <person name="Ge Y."/>
        </authorList>
    </citation>
    <scope>NUCLEOTIDE SEQUENCE [LARGE SCALE GENOMIC DNA]</scope>
    <source>
        <strain evidence="3 4">785</strain>
    </source>
</reference>
<evidence type="ECO:0000259" key="2">
    <source>
        <dbReference type="Pfam" id="PF13559"/>
    </source>
</evidence>
<comment type="caution">
    <text evidence="3">The sequence shown here is derived from an EMBL/GenBank/DDBJ whole genome shotgun (WGS) entry which is preliminary data.</text>
</comment>
<name>A0A5N6MTG3_9MICC</name>
<evidence type="ECO:0000313" key="3">
    <source>
        <dbReference type="EMBL" id="KAD4060505.1"/>
    </source>
</evidence>
<dbReference type="RefSeq" id="WP_152271628.1">
    <property type="nucleotide sequence ID" value="NZ_VTFX01000001.1"/>
</dbReference>
<feature type="transmembrane region" description="Helical" evidence="1">
    <location>
        <begin position="77"/>
        <end position="99"/>
    </location>
</feature>
<keyword evidence="1" id="KW-1133">Transmembrane helix</keyword>
<dbReference type="Proteomes" id="UP000326852">
    <property type="component" value="Unassembled WGS sequence"/>
</dbReference>
<dbReference type="Pfam" id="PF13559">
    <property type="entry name" value="DUF4129"/>
    <property type="match status" value="1"/>
</dbReference>
<gene>
    <name evidence="3" type="ORF">GD627_05580</name>
</gene>
<accession>A0A5N6MTG3</accession>
<proteinExistence type="predicted"/>
<keyword evidence="1" id="KW-0812">Transmembrane</keyword>
<feature type="domain" description="Protein-glutamine gamma-glutamyltransferase-like C-terminal" evidence="2">
    <location>
        <begin position="145"/>
        <end position="214"/>
    </location>
</feature>